<dbReference type="PANTHER" id="PTHR11177">
    <property type="entry name" value="CHITINASE"/>
    <property type="match status" value="1"/>
</dbReference>
<dbReference type="InterPro" id="IPR017853">
    <property type="entry name" value="GH"/>
</dbReference>
<evidence type="ECO:0000256" key="1">
    <source>
        <dbReference type="ARBA" id="ARBA00000822"/>
    </source>
</evidence>
<evidence type="ECO:0000256" key="2">
    <source>
        <dbReference type="ARBA" id="ARBA00022801"/>
    </source>
</evidence>
<dbReference type="PROSITE" id="PS51910">
    <property type="entry name" value="GH18_2"/>
    <property type="match status" value="1"/>
</dbReference>
<dbReference type="GO" id="GO:0005576">
    <property type="term" value="C:extracellular region"/>
    <property type="evidence" value="ECO:0007669"/>
    <property type="project" value="TreeGrafter"/>
</dbReference>
<keyword evidence="2 7" id="KW-0378">Hydrolase</keyword>
<dbReference type="AlphaFoldDB" id="A0A0C9V6X9"/>
<comment type="catalytic activity">
    <reaction evidence="1">
        <text>Random endo-hydrolysis of N-acetyl-beta-D-glucosaminide (1-&gt;4)-beta-linkages in chitin and chitodextrins.</text>
        <dbReference type="EC" id="3.2.1.14"/>
    </reaction>
</comment>
<evidence type="ECO:0000259" key="9">
    <source>
        <dbReference type="PROSITE" id="PS51910"/>
    </source>
</evidence>
<gene>
    <name evidence="10" type="ORF">M422DRAFT_231955</name>
</gene>
<dbReference type="HOGENOM" id="CLU_002833_6_1_1"/>
<keyword evidence="3" id="KW-0146">Chitin degradation</keyword>
<dbReference type="GO" id="GO:0000272">
    <property type="term" value="P:polysaccharide catabolic process"/>
    <property type="evidence" value="ECO:0007669"/>
    <property type="project" value="UniProtKB-KW"/>
</dbReference>
<evidence type="ECO:0000256" key="7">
    <source>
        <dbReference type="RuleBase" id="RU000489"/>
    </source>
</evidence>
<dbReference type="InterPro" id="IPR050314">
    <property type="entry name" value="Glycosyl_Hydrlase_18"/>
</dbReference>
<keyword evidence="4" id="KW-0119">Carbohydrate metabolism</keyword>
<dbReference type="PANTHER" id="PTHR11177:SF392">
    <property type="entry name" value="HAP41P"/>
    <property type="match status" value="1"/>
</dbReference>
<evidence type="ECO:0000313" key="11">
    <source>
        <dbReference type="Proteomes" id="UP000054279"/>
    </source>
</evidence>
<dbReference type="GO" id="GO:0008061">
    <property type="term" value="F:chitin binding"/>
    <property type="evidence" value="ECO:0007669"/>
    <property type="project" value="InterPro"/>
</dbReference>
<dbReference type="Gene3D" id="3.20.20.80">
    <property type="entry name" value="Glycosidases"/>
    <property type="match status" value="1"/>
</dbReference>
<evidence type="ECO:0000256" key="6">
    <source>
        <dbReference type="ARBA" id="ARBA00023326"/>
    </source>
</evidence>
<dbReference type="InterPro" id="IPR001579">
    <property type="entry name" value="Glyco_hydro_18_chit_AS"/>
</dbReference>
<dbReference type="PROSITE" id="PS01095">
    <property type="entry name" value="GH18_1"/>
    <property type="match status" value="1"/>
</dbReference>
<dbReference type="OrthoDB" id="73875at2759"/>
<evidence type="ECO:0000256" key="8">
    <source>
        <dbReference type="RuleBase" id="RU004453"/>
    </source>
</evidence>
<dbReference type="SUPFAM" id="SSF51445">
    <property type="entry name" value="(Trans)glycosidases"/>
    <property type="match status" value="1"/>
</dbReference>
<accession>A0A0C9V6X9</accession>
<comment type="similarity">
    <text evidence="8">Belongs to the glycosyl hydrolase 18 family.</text>
</comment>
<keyword evidence="5 7" id="KW-0326">Glycosidase</keyword>
<proteinExistence type="inferred from homology"/>
<dbReference type="SMART" id="SM00636">
    <property type="entry name" value="Glyco_18"/>
    <property type="match status" value="1"/>
</dbReference>
<sequence length="316" mass="34003">MDAAHSQNPPIPVSVTVGGWTGSGNFSNILASADLRSTFISELSNLVNTYCFDGLDFDWEYPAGNGSGLATNAWSLNDTGDFLTFFQELRANPATSNLILTAATPIHPWNNATIQPLTNVTEFAEVLDWIQIMNYDVWGSWTNGPTAIGPNAPLNDSCALPQHQLGSGVSAVAKWTAAGMPANKIVLGVGAYGHSYGYNQSIFTPYANSTSKSHGDKWADPTGDTRDFFSLIDGGFLTESGKPMDGIQYVFDNCSQTAYVYDKTTQVVVSFDDAHAFEAKGQFIADRGLRGFAIWEAGSDSSDMLLDAIRKTSMGN</sequence>
<organism evidence="10 11">
    <name type="scientific">Sphaerobolus stellatus (strain SS14)</name>
    <dbReference type="NCBI Taxonomy" id="990650"/>
    <lineage>
        <taxon>Eukaryota</taxon>
        <taxon>Fungi</taxon>
        <taxon>Dikarya</taxon>
        <taxon>Basidiomycota</taxon>
        <taxon>Agaricomycotina</taxon>
        <taxon>Agaricomycetes</taxon>
        <taxon>Phallomycetidae</taxon>
        <taxon>Geastrales</taxon>
        <taxon>Sphaerobolaceae</taxon>
        <taxon>Sphaerobolus</taxon>
    </lineage>
</organism>
<dbReference type="Pfam" id="PF00704">
    <property type="entry name" value="Glyco_hydro_18"/>
    <property type="match status" value="1"/>
</dbReference>
<keyword evidence="6" id="KW-0624">Polysaccharide degradation</keyword>
<dbReference type="GO" id="GO:0008843">
    <property type="term" value="F:endochitinase activity"/>
    <property type="evidence" value="ECO:0007669"/>
    <property type="project" value="UniProtKB-EC"/>
</dbReference>
<dbReference type="EMBL" id="KN837170">
    <property type="protein sequence ID" value="KIJ37307.1"/>
    <property type="molecule type" value="Genomic_DNA"/>
</dbReference>
<dbReference type="Proteomes" id="UP000054279">
    <property type="component" value="Unassembled WGS sequence"/>
</dbReference>
<evidence type="ECO:0000256" key="4">
    <source>
        <dbReference type="ARBA" id="ARBA00023277"/>
    </source>
</evidence>
<dbReference type="Gene3D" id="3.10.50.10">
    <property type="match status" value="1"/>
</dbReference>
<evidence type="ECO:0000256" key="3">
    <source>
        <dbReference type="ARBA" id="ARBA00023024"/>
    </source>
</evidence>
<feature type="domain" description="GH18" evidence="9">
    <location>
        <begin position="1"/>
        <end position="316"/>
    </location>
</feature>
<keyword evidence="11" id="KW-1185">Reference proteome</keyword>
<evidence type="ECO:0000256" key="5">
    <source>
        <dbReference type="ARBA" id="ARBA00023295"/>
    </source>
</evidence>
<dbReference type="GO" id="GO:0006032">
    <property type="term" value="P:chitin catabolic process"/>
    <property type="evidence" value="ECO:0007669"/>
    <property type="project" value="UniProtKB-KW"/>
</dbReference>
<name>A0A0C9V6X9_SPHS4</name>
<dbReference type="InterPro" id="IPR001223">
    <property type="entry name" value="Glyco_hydro18_cat"/>
</dbReference>
<evidence type="ECO:0000313" key="10">
    <source>
        <dbReference type="EMBL" id="KIJ37307.1"/>
    </source>
</evidence>
<reference evidence="10 11" key="1">
    <citation type="submission" date="2014-06" db="EMBL/GenBank/DDBJ databases">
        <title>Evolutionary Origins and Diversification of the Mycorrhizal Mutualists.</title>
        <authorList>
            <consortium name="DOE Joint Genome Institute"/>
            <consortium name="Mycorrhizal Genomics Consortium"/>
            <person name="Kohler A."/>
            <person name="Kuo A."/>
            <person name="Nagy L.G."/>
            <person name="Floudas D."/>
            <person name="Copeland A."/>
            <person name="Barry K.W."/>
            <person name="Cichocki N."/>
            <person name="Veneault-Fourrey C."/>
            <person name="LaButti K."/>
            <person name="Lindquist E.A."/>
            <person name="Lipzen A."/>
            <person name="Lundell T."/>
            <person name="Morin E."/>
            <person name="Murat C."/>
            <person name="Riley R."/>
            <person name="Ohm R."/>
            <person name="Sun H."/>
            <person name="Tunlid A."/>
            <person name="Henrissat B."/>
            <person name="Grigoriev I.V."/>
            <person name="Hibbett D.S."/>
            <person name="Martin F."/>
        </authorList>
    </citation>
    <scope>NUCLEOTIDE SEQUENCE [LARGE SCALE GENOMIC DNA]</scope>
    <source>
        <strain evidence="10 11">SS14</strain>
    </source>
</reference>
<dbReference type="InterPro" id="IPR011583">
    <property type="entry name" value="Chitinase_II/V-like_cat"/>
</dbReference>
<dbReference type="InterPro" id="IPR029070">
    <property type="entry name" value="Chitinase_insertion_sf"/>
</dbReference>
<protein>
    <submittedName>
        <fullName evidence="10">Glycoside hydrolase family 18 protein</fullName>
    </submittedName>
</protein>